<accession>A0A9D1I7K6</accession>
<reference evidence="1" key="2">
    <citation type="journal article" date="2021" name="PeerJ">
        <title>Extensive microbial diversity within the chicken gut microbiome revealed by metagenomics and culture.</title>
        <authorList>
            <person name="Gilroy R."/>
            <person name="Ravi A."/>
            <person name="Getino M."/>
            <person name="Pursley I."/>
            <person name="Horton D.L."/>
            <person name="Alikhan N.F."/>
            <person name="Baker D."/>
            <person name="Gharbi K."/>
            <person name="Hall N."/>
            <person name="Watson M."/>
            <person name="Adriaenssens E.M."/>
            <person name="Foster-Nyarko E."/>
            <person name="Jarju S."/>
            <person name="Secka A."/>
            <person name="Antonio M."/>
            <person name="Oren A."/>
            <person name="Chaudhuri R.R."/>
            <person name="La Ragione R."/>
            <person name="Hildebrand F."/>
            <person name="Pallen M.J."/>
        </authorList>
    </citation>
    <scope>NUCLEOTIDE SEQUENCE</scope>
    <source>
        <strain evidence="1">11300</strain>
    </source>
</reference>
<proteinExistence type="predicted"/>
<protein>
    <submittedName>
        <fullName evidence="1">Uridine kinase</fullName>
    </submittedName>
</protein>
<evidence type="ECO:0000313" key="1">
    <source>
        <dbReference type="EMBL" id="HIU28450.1"/>
    </source>
</evidence>
<sequence>MIEISRENLIDQIRKLAKVKCAPIIGIDGMAAAGKSTLAEELASLVGGCVVHMDDFFLPEEMRTAERLNEPGGNVHYERFAEEVADRLDKPVSERGCFEYGVFDCSAMKISGCRPIDGRQPVIVEGAYCLRPELRHLYDLKVFMTVGRHTQMNRIIARSGPDKAEVFRTRWIPMEEEYFGSLHVREAADLILHIP</sequence>
<dbReference type="Gene3D" id="3.40.50.300">
    <property type="entry name" value="P-loop containing nucleotide triphosphate hydrolases"/>
    <property type="match status" value="1"/>
</dbReference>
<dbReference type="PANTHER" id="PTHR10285">
    <property type="entry name" value="URIDINE KINASE"/>
    <property type="match status" value="1"/>
</dbReference>
<keyword evidence="1" id="KW-0808">Transferase</keyword>
<comment type="caution">
    <text evidence="1">The sequence shown here is derived from an EMBL/GenBank/DDBJ whole genome shotgun (WGS) entry which is preliminary data.</text>
</comment>
<dbReference type="EMBL" id="DVMO01000135">
    <property type="protein sequence ID" value="HIU28450.1"/>
    <property type="molecule type" value="Genomic_DNA"/>
</dbReference>
<dbReference type="InterPro" id="IPR027417">
    <property type="entry name" value="P-loop_NTPase"/>
</dbReference>
<organism evidence="1 2">
    <name type="scientific">Candidatus Fimisoma avicola</name>
    <dbReference type="NCBI Taxonomy" id="2840826"/>
    <lineage>
        <taxon>Bacteria</taxon>
        <taxon>Bacillati</taxon>
        <taxon>Bacillota</taxon>
        <taxon>Clostridia</taxon>
        <taxon>Eubacteriales</taxon>
        <taxon>Candidatus Fimisoma</taxon>
    </lineage>
</organism>
<dbReference type="AlphaFoldDB" id="A0A9D1I7K6"/>
<name>A0A9D1I7K6_9FIRM</name>
<gene>
    <name evidence="1" type="ORF">IAD16_08735</name>
</gene>
<dbReference type="SUPFAM" id="SSF52540">
    <property type="entry name" value="P-loop containing nucleoside triphosphate hydrolases"/>
    <property type="match status" value="1"/>
</dbReference>
<dbReference type="GO" id="GO:0016301">
    <property type="term" value="F:kinase activity"/>
    <property type="evidence" value="ECO:0007669"/>
    <property type="project" value="UniProtKB-KW"/>
</dbReference>
<reference evidence="1" key="1">
    <citation type="submission" date="2020-10" db="EMBL/GenBank/DDBJ databases">
        <authorList>
            <person name="Gilroy R."/>
        </authorList>
    </citation>
    <scope>NUCLEOTIDE SEQUENCE</scope>
    <source>
        <strain evidence="1">11300</strain>
    </source>
</reference>
<evidence type="ECO:0000313" key="2">
    <source>
        <dbReference type="Proteomes" id="UP000824091"/>
    </source>
</evidence>
<keyword evidence="1" id="KW-0418">Kinase</keyword>
<dbReference type="Proteomes" id="UP000824091">
    <property type="component" value="Unassembled WGS sequence"/>
</dbReference>